<reference evidence="2 3" key="1">
    <citation type="journal article" date="2016" name="Int. J. Syst. Evol. Microbiol.">
        <title>Nocardioides albidus sp. nov., an actinobacterium isolated from garden soil.</title>
        <authorList>
            <person name="Singh H."/>
            <person name="Du J."/>
            <person name="Trinh H."/>
            <person name="Won K."/>
            <person name="Yang J.E."/>
            <person name="Yin C."/>
            <person name="Kook M."/>
            <person name="Yi T.H."/>
        </authorList>
    </citation>
    <scope>NUCLEOTIDE SEQUENCE [LARGE SCALE GENOMIC DNA]</scope>
    <source>
        <strain evidence="2 3">CCTCC AB 2015297</strain>
    </source>
</reference>
<feature type="transmembrane region" description="Helical" evidence="1">
    <location>
        <begin position="199"/>
        <end position="221"/>
    </location>
</feature>
<feature type="transmembrane region" description="Helical" evidence="1">
    <location>
        <begin position="97"/>
        <end position="115"/>
    </location>
</feature>
<dbReference type="NCBIfam" id="TIGR02206">
    <property type="entry name" value="intg_mem_TP0381"/>
    <property type="match status" value="1"/>
</dbReference>
<name>A0A5C4VVY1_9ACTN</name>
<evidence type="ECO:0000313" key="2">
    <source>
        <dbReference type="EMBL" id="TNM39656.1"/>
    </source>
</evidence>
<gene>
    <name evidence="2" type="ORF">FHP29_12360</name>
</gene>
<keyword evidence="1" id="KW-0812">Transmembrane</keyword>
<comment type="caution">
    <text evidence="2">The sequence shown here is derived from an EMBL/GenBank/DDBJ whole genome shotgun (WGS) entry which is preliminary data.</text>
</comment>
<dbReference type="Proteomes" id="UP000313231">
    <property type="component" value="Unassembled WGS sequence"/>
</dbReference>
<evidence type="ECO:0000256" key="1">
    <source>
        <dbReference type="SAM" id="Phobius"/>
    </source>
</evidence>
<dbReference type="AlphaFoldDB" id="A0A5C4VVY1"/>
<protein>
    <submittedName>
        <fullName evidence="2">TIGR02206 family membrane protein</fullName>
    </submittedName>
</protein>
<keyword evidence="3" id="KW-1185">Reference proteome</keyword>
<evidence type="ECO:0000313" key="3">
    <source>
        <dbReference type="Proteomes" id="UP000313231"/>
    </source>
</evidence>
<organism evidence="2 3">
    <name type="scientific">Nocardioides albidus</name>
    <dbReference type="NCBI Taxonomy" id="1517589"/>
    <lineage>
        <taxon>Bacteria</taxon>
        <taxon>Bacillati</taxon>
        <taxon>Actinomycetota</taxon>
        <taxon>Actinomycetes</taxon>
        <taxon>Propionibacteriales</taxon>
        <taxon>Nocardioidaceae</taxon>
        <taxon>Nocardioides</taxon>
    </lineage>
</organism>
<dbReference type="InterPro" id="IPR011737">
    <property type="entry name" value="CHP02206_TP0381"/>
</dbReference>
<feature type="transmembrane region" description="Helical" evidence="1">
    <location>
        <begin position="127"/>
        <end position="147"/>
    </location>
</feature>
<dbReference type="OrthoDB" id="9813172at2"/>
<feature type="transmembrane region" description="Helical" evidence="1">
    <location>
        <begin position="12"/>
        <end position="31"/>
    </location>
</feature>
<accession>A0A5C4VVY1</accession>
<dbReference type="Pfam" id="PF14808">
    <property type="entry name" value="TMEM164"/>
    <property type="match status" value="1"/>
</dbReference>
<proteinExistence type="predicted"/>
<dbReference type="EMBL" id="VDMP01000024">
    <property type="protein sequence ID" value="TNM39656.1"/>
    <property type="molecule type" value="Genomic_DNA"/>
</dbReference>
<feature type="transmembrane region" description="Helical" evidence="1">
    <location>
        <begin position="159"/>
        <end position="179"/>
    </location>
</feature>
<keyword evidence="1" id="KW-0472">Membrane</keyword>
<sequence length="249" mass="27908">MHRRPVIQYGPTHLAPLAVFLVGAVAAVVLGRRHASRGRPTRFSRTCAVLVPVATVPLQVVDLLVNFDLRVTLPLHLCDLAWVAATWALWSHRPFPVALTFFWGLTLTIQGIVTPSLNEDLPHPRYFAFWALHLLIVWAAVYLVVGLRLVPRWRDYRAVVLTTLVWAAATYVFNVVADTNYGYLMRKPGRSILDLLGPWPWYVVEEILIVLAVWALMTLAARRWIGSGAHRVEAAVDVDDLPGGGREQV</sequence>
<keyword evidence="1" id="KW-1133">Transmembrane helix</keyword>